<dbReference type="Proteomes" id="UP001346149">
    <property type="component" value="Unassembled WGS sequence"/>
</dbReference>
<evidence type="ECO:0000256" key="5">
    <source>
        <dbReference type="ARBA" id="ARBA00022723"/>
    </source>
</evidence>
<sequence>MSFSSAPGSACRFCNEGCFSLDLHNRAESAQCEREKRCDREMEKIGVKGVVLDALVIVTSGEADSSLQLLPGAESLLRHLRHSRIPTRIAWGEALPAEKVSALKTMAASYSMECFPLDVSCDGLMEASCDGLGSIMYVISSGKNDAYANVNHPNVLTVCLTNTHTGAQSSSLIYINTLGEVLLTISSLIKQAAGNNVLKVGYIMKSTRTEDFAKRGALPMYPTENGLMFVPLSFNLPLVSQLQEVDIVLHKATDEIVSVDMSSSSETSKISYSKGMQELKRYMEDHPEFCIIDSFDNISFVLDRVEIQQTLSGLQELNTGDCHRIRGPYFLKVEKFNEHGLVGQLLTAKLSLPFIVKPQVACGVADAHSMAIVFKDEDIKDLEVPLPAIIQEYVDHSSTIYKFYVLGDRVFHAVKRSIPNAAVLVKLAERSGLKPLAFDSLKSLPTASGDHGDSTPNAQPLDLDLVNTAAKWLAGKLRLTIFGFDVVVEEKSGDHVIVDLNYLPSFKEVPDDIAVPAFWDAIMSKFKTWGRR</sequence>
<dbReference type="FunFam" id="3.30.470.20:FF:000047">
    <property type="entry name" value="Inositol-tetrakisphosphate 1-kinase 4"/>
    <property type="match status" value="1"/>
</dbReference>
<evidence type="ECO:0000256" key="3">
    <source>
        <dbReference type="ARBA" id="ARBA00011245"/>
    </source>
</evidence>
<dbReference type="InterPro" id="IPR008656">
    <property type="entry name" value="Inositol_tetrakis-P_1-kinase"/>
</dbReference>
<evidence type="ECO:0000256" key="2">
    <source>
        <dbReference type="ARBA" id="ARBA00009601"/>
    </source>
</evidence>
<dbReference type="GO" id="GO:0005524">
    <property type="term" value="F:ATP binding"/>
    <property type="evidence" value="ECO:0007669"/>
    <property type="project" value="UniProtKB-KW"/>
</dbReference>
<comment type="cofactor">
    <cofactor evidence="1">
        <name>Mg(2+)</name>
        <dbReference type="ChEBI" id="CHEBI:18420"/>
    </cofactor>
</comment>
<dbReference type="GO" id="GO:0047325">
    <property type="term" value="F:inositol-3,4,5,6-tetrakisphosphate 1-kinase activity"/>
    <property type="evidence" value="ECO:0007669"/>
    <property type="project" value="InterPro"/>
</dbReference>
<evidence type="ECO:0000313" key="13">
    <source>
        <dbReference type="Proteomes" id="UP001346149"/>
    </source>
</evidence>
<keyword evidence="5" id="KW-0479">Metal-binding</keyword>
<dbReference type="Pfam" id="PF17927">
    <property type="entry name" value="Ins134_P3_kin_N"/>
    <property type="match status" value="1"/>
</dbReference>
<dbReference type="Gene3D" id="3.30.470.20">
    <property type="entry name" value="ATP-grasp fold, B domain"/>
    <property type="match status" value="1"/>
</dbReference>
<keyword evidence="6" id="KW-0547">Nucleotide-binding</keyword>
<evidence type="ECO:0000313" key="12">
    <source>
        <dbReference type="EMBL" id="KAK4802843.1"/>
    </source>
</evidence>
<comment type="caution">
    <text evidence="12">The sequence shown here is derived from an EMBL/GenBank/DDBJ whole genome shotgun (WGS) entry which is preliminary data.</text>
</comment>
<dbReference type="GO" id="GO:0052726">
    <property type="term" value="F:inositol-1,3,4-trisphosphate 5-kinase activity"/>
    <property type="evidence" value="ECO:0007669"/>
    <property type="project" value="InterPro"/>
</dbReference>
<evidence type="ECO:0000256" key="6">
    <source>
        <dbReference type="ARBA" id="ARBA00022741"/>
    </source>
</evidence>
<dbReference type="PANTHER" id="PTHR14217">
    <property type="entry name" value="INOSITOL-TETRAKISPHOSPHATE 1-KINASE"/>
    <property type="match status" value="1"/>
</dbReference>
<dbReference type="PANTHER" id="PTHR14217:SF1">
    <property type="entry name" value="INOSITOL-TETRAKISPHOSPHATE 1-KINASE"/>
    <property type="match status" value="1"/>
</dbReference>
<proteinExistence type="inferred from homology"/>
<keyword evidence="4" id="KW-0808">Transferase</keyword>
<evidence type="ECO:0000259" key="10">
    <source>
        <dbReference type="Pfam" id="PF05770"/>
    </source>
</evidence>
<dbReference type="Pfam" id="PF05770">
    <property type="entry name" value="Ins134_P3_kin"/>
    <property type="match status" value="1"/>
</dbReference>
<accession>A0AAN7M4Y2</accession>
<keyword evidence="8" id="KW-0067">ATP-binding</keyword>
<feature type="domain" description="Inositol-tetrakisphosphate 1-kinase N-terminal" evidence="11">
    <location>
        <begin position="200"/>
        <end position="298"/>
    </location>
</feature>
<keyword evidence="7" id="KW-0418">Kinase</keyword>
<comment type="similarity">
    <text evidence="2">Belongs to the ITPK1 family.</text>
</comment>
<reference evidence="12 13" key="1">
    <citation type="journal article" date="2023" name="Hortic Res">
        <title>Pangenome of water caltrop reveals structural variations and asymmetric subgenome divergence after allopolyploidization.</title>
        <authorList>
            <person name="Zhang X."/>
            <person name="Chen Y."/>
            <person name="Wang L."/>
            <person name="Yuan Y."/>
            <person name="Fang M."/>
            <person name="Shi L."/>
            <person name="Lu R."/>
            <person name="Comes H.P."/>
            <person name="Ma Y."/>
            <person name="Chen Y."/>
            <person name="Huang G."/>
            <person name="Zhou Y."/>
            <person name="Zheng Z."/>
            <person name="Qiu Y."/>
        </authorList>
    </citation>
    <scope>NUCLEOTIDE SEQUENCE [LARGE SCALE GENOMIC DNA]</scope>
    <source>
        <strain evidence="12">F231</strain>
    </source>
</reference>
<evidence type="ECO:0000256" key="9">
    <source>
        <dbReference type="ARBA" id="ARBA00022842"/>
    </source>
</evidence>
<dbReference type="GO" id="GO:0000287">
    <property type="term" value="F:magnesium ion binding"/>
    <property type="evidence" value="ECO:0007669"/>
    <property type="project" value="InterPro"/>
</dbReference>
<dbReference type="GO" id="GO:0052725">
    <property type="term" value="F:inositol-1,3,4-trisphosphate 6-kinase activity"/>
    <property type="evidence" value="ECO:0007669"/>
    <property type="project" value="InterPro"/>
</dbReference>
<dbReference type="GO" id="GO:0032957">
    <property type="term" value="P:inositol trisphosphate metabolic process"/>
    <property type="evidence" value="ECO:0007669"/>
    <property type="project" value="InterPro"/>
</dbReference>
<dbReference type="SUPFAM" id="SSF56059">
    <property type="entry name" value="Glutathione synthetase ATP-binding domain-like"/>
    <property type="match status" value="1"/>
</dbReference>
<name>A0AAN7M4Y2_TRANT</name>
<evidence type="ECO:0000256" key="1">
    <source>
        <dbReference type="ARBA" id="ARBA00001946"/>
    </source>
</evidence>
<comment type="subunit">
    <text evidence="3">Monomer.</text>
</comment>
<dbReference type="InterPro" id="IPR040464">
    <property type="entry name" value="InsP(3)kin_ATP-grasp"/>
</dbReference>
<evidence type="ECO:0000259" key="11">
    <source>
        <dbReference type="Pfam" id="PF17927"/>
    </source>
</evidence>
<evidence type="ECO:0000256" key="8">
    <source>
        <dbReference type="ARBA" id="ARBA00022840"/>
    </source>
</evidence>
<evidence type="ECO:0000256" key="4">
    <source>
        <dbReference type="ARBA" id="ARBA00022679"/>
    </source>
</evidence>
<organism evidence="12 13">
    <name type="scientific">Trapa natans</name>
    <name type="common">Water chestnut</name>
    <dbReference type="NCBI Taxonomy" id="22666"/>
    <lineage>
        <taxon>Eukaryota</taxon>
        <taxon>Viridiplantae</taxon>
        <taxon>Streptophyta</taxon>
        <taxon>Embryophyta</taxon>
        <taxon>Tracheophyta</taxon>
        <taxon>Spermatophyta</taxon>
        <taxon>Magnoliopsida</taxon>
        <taxon>eudicotyledons</taxon>
        <taxon>Gunneridae</taxon>
        <taxon>Pentapetalae</taxon>
        <taxon>rosids</taxon>
        <taxon>malvids</taxon>
        <taxon>Myrtales</taxon>
        <taxon>Lythraceae</taxon>
        <taxon>Trapa</taxon>
    </lineage>
</organism>
<dbReference type="EMBL" id="JAXQNO010000002">
    <property type="protein sequence ID" value="KAK4802843.1"/>
    <property type="molecule type" value="Genomic_DNA"/>
</dbReference>
<keyword evidence="13" id="KW-1185">Reference proteome</keyword>
<feature type="domain" description="Inositol 1,3,4-trisphosphate 5/6-kinase ATP-grasp" evidence="10">
    <location>
        <begin position="323"/>
        <end position="511"/>
    </location>
</feature>
<evidence type="ECO:0000256" key="7">
    <source>
        <dbReference type="ARBA" id="ARBA00022777"/>
    </source>
</evidence>
<dbReference type="InterPro" id="IPR041429">
    <property type="entry name" value="ITPK1_N"/>
</dbReference>
<gene>
    <name evidence="12" type="ORF">SAY86_001046</name>
</gene>
<dbReference type="PIRSF" id="PIRSF038163">
    <property type="entry name" value="ITPK_uncN"/>
    <property type="match status" value="1"/>
</dbReference>
<protein>
    <submittedName>
        <fullName evidence="12">Uncharacterized protein</fullName>
    </submittedName>
</protein>
<dbReference type="AlphaFoldDB" id="A0AAN7M4Y2"/>
<dbReference type="GO" id="GO:0005737">
    <property type="term" value="C:cytoplasm"/>
    <property type="evidence" value="ECO:0007669"/>
    <property type="project" value="TreeGrafter"/>
</dbReference>
<keyword evidence="9" id="KW-0460">Magnesium</keyword>